<dbReference type="PANTHER" id="PTHR30160:SF1">
    <property type="entry name" value="LIPOPOLYSACCHARIDE 1,2-N-ACETYLGLUCOSAMINETRANSFERASE-RELATED"/>
    <property type="match status" value="1"/>
</dbReference>
<proteinExistence type="inferred from homology"/>
<dbReference type="PANTHER" id="PTHR30160">
    <property type="entry name" value="TETRAACYLDISACCHARIDE 4'-KINASE-RELATED"/>
    <property type="match status" value="1"/>
</dbReference>
<dbReference type="SUPFAM" id="SSF53756">
    <property type="entry name" value="UDP-Glycosyltransferase/glycogen phosphorylase"/>
    <property type="match status" value="1"/>
</dbReference>
<dbReference type="InterPro" id="IPR051199">
    <property type="entry name" value="LPS_LOS_Heptosyltrfase"/>
</dbReference>
<evidence type="ECO:0000256" key="5">
    <source>
        <dbReference type="ARBA" id="ARBA00047503"/>
    </source>
</evidence>
<dbReference type="GO" id="GO:0009244">
    <property type="term" value="P:lipopolysaccharide core region biosynthetic process"/>
    <property type="evidence" value="ECO:0007669"/>
    <property type="project" value="TreeGrafter"/>
</dbReference>
<evidence type="ECO:0000256" key="1">
    <source>
        <dbReference type="ARBA" id="ARBA00022676"/>
    </source>
</evidence>
<keyword evidence="1" id="KW-0328">Glycosyltransferase</keyword>
<dbReference type="AlphaFoldDB" id="A0A420ZDL2"/>
<comment type="caution">
    <text evidence="6">The sequence shown here is derived from an EMBL/GenBank/DDBJ whole genome shotgun (WGS) entry which is preliminary data.</text>
</comment>
<evidence type="ECO:0000256" key="2">
    <source>
        <dbReference type="ARBA" id="ARBA00022679"/>
    </source>
</evidence>
<comment type="similarity">
    <text evidence="3">Belongs to the glycosyltransferase 9 family.</text>
</comment>
<dbReference type="EC" id="2.4.99.24" evidence="4"/>
<comment type="catalytic activity">
    <reaction evidence="5">
        <text>an L-alpha-D-Hep-(1-&gt;5)-[alpha-Kdo-(2-&gt;4)]-alpha-Kdo-(2-&gt;6)-lipid A + ADP-L-glycero-beta-D-manno-heptose = an L-alpha-D-Hep-(1-&gt;3)-L-alpha-D-Hep-(1-&gt;5)-[alpha-Kdo-(2-&gt;4)]-alpha-Kdo-(2-&gt;6)-lipid A + ADP + H(+)</text>
        <dbReference type="Rhea" id="RHEA:74071"/>
        <dbReference type="ChEBI" id="CHEBI:15378"/>
        <dbReference type="ChEBI" id="CHEBI:61506"/>
        <dbReference type="ChEBI" id="CHEBI:193068"/>
        <dbReference type="ChEBI" id="CHEBI:193069"/>
        <dbReference type="ChEBI" id="CHEBI:456216"/>
        <dbReference type="EC" id="2.4.99.24"/>
    </reaction>
</comment>
<dbReference type="InterPro" id="IPR002201">
    <property type="entry name" value="Glyco_trans_9"/>
</dbReference>
<evidence type="ECO:0000256" key="3">
    <source>
        <dbReference type="ARBA" id="ARBA00043995"/>
    </source>
</evidence>
<dbReference type="Proteomes" id="UP000281261">
    <property type="component" value="Unassembled WGS sequence"/>
</dbReference>
<organism evidence="6 7">
    <name type="scientific">candidate division Kazan bacterium</name>
    <dbReference type="NCBI Taxonomy" id="2202143"/>
    <lineage>
        <taxon>Bacteria</taxon>
        <taxon>Bacteria division Kazan-3B-28</taxon>
    </lineage>
</organism>
<sequence>MYVAMSLLNLFKKVDKYIGTPLCYLLGLFVRNKIPPSPEKIKKILIIKLIAMGDILVLLPTIHAVRQNYPNAKIYFLTTSSMKPLLENSPDLDGIITLTIPPWNFISFISKLRQYKFDIVLELSHYYRLVSLITFFAGIPHRIGFDISGQGRNTLLTKRVKYPDNLHEVESFGCIAAVIGAPLKEKKLIAPTFRTAETDAQYIETFLQKNNIKKLIAIHPGTSATAKSRRWPTDRFAKLADDLSERGYQIAFTGAEEEKPIVEKILSQSNKNHTNLVGQTTLSQLLELFKRAKLVISLDTGPLHLAASSGTPVLGLYGANTPVKWGPYGSQHRTIYHGPPTSCTQQQYGRVCKHPEGYHMQDITVQEVFNTALSMLKK</sequence>
<reference evidence="6 7" key="1">
    <citation type="submission" date="2018-06" db="EMBL/GenBank/DDBJ databases">
        <title>Extensive metabolic versatility and redundancy in microbially diverse, dynamic hydrothermal sediments.</title>
        <authorList>
            <person name="Dombrowski N."/>
            <person name="Teske A."/>
            <person name="Baker B.J."/>
        </authorList>
    </citation>
    <scope>NUCLEOTIDE SEQUENCE [LARGE SCALE GENOMIC DNA]</scope>
    <source>
        <strain evidence="6">B79_G16</strain>
    </source>
</reference>
<dbReference type="GO" id="GO:0005829">
    <property type="term" value="C:cytosol"/>
    <property type="evidence" value="ECO:0007669"/>
    <property type="project" value="TreeGrafter"/>
</dbReference>
<gene>
    <name evidence="6" type="primary">waaF</name>
    <name evidence="6" type="ORF">DRH29_01420</name>
</gene>
<accession>A0A420ZDL2</accession>
<dbReference type="GO" id="GO:0008713">
    <property type="term" value="F:ADP-heptose-lipopolysaccharide heptosyltransferase activity"/>
    <property type="evidence" value="ECO:0007669"/>
    <property type="project" value="UniProtKB-EC"/>
</dbReference>
<dbReference type="EMBL" id="QMNG01000002">
    <property type="protein sequence ID" value="RLC37730.1"/>
    <property type="molecule type" value="Genomic_DNA"/>
</dbReference>
<dbReference type="Pfam" id="PF01075">
    <property type="entry name" value="Glyco_transf_9"/>
    <property type="match status" value="1"/>
</dbReference>
<name>A0A420ZDL2_UNCK3</name>
<evidence type="ECO:0000313" key="7">
    <source>
        <dbReference type="Proteomes" id="UP000281261"/>
    </source>
</evidence>
<dbReference type="InterPro" id="IPR011910">
    <property type="entry name" value="RfaF"/>
</dbReference>
<dbReference type="CDD" id="cd03789">
    <property type="entry name" value="GT9_LPS_heptosyltransferase"/>
    <property type="match status" value="1"/>
</dbReference>
<evidence type="ECO:0000256" key="4">
    <source>
        <dbReference type="ARBA" id="ARBA00044042"/>
    </source>
</evidence>
<evidence type="ECO:0000313" key="6">
    <source>
        <dbReference type="EMBL" id="RLC37730.1"/>
    </source>
</evidence>
<dbReference type="NCBIfam" id="TIGR02195">
    <property type="entry name" value="heptsyl_trn_II"/>
    <property type="match status" value="1"/>
</dbReference>
<protein>
    <recommendedName>
        <fullName evidence="4">lipopolysaccharide heptosyltransferase II</fullName>
        <ecNumber evidence="4">2.4.99.24</ecNumber>
    </recommendedName>
</protein>
<keyword evidence="2 6" id="KW-0808">Transferase</keyword>
<dbReference type="Gene3D" id="3.40.50.2000">
    <property type="entry name" value="Glycogen Phosphorylase B"/>
    <property type="match status" value="2"/>
</dbReference>